<dbReference type="Proteomes" id="UP000249396">
    <property type="component" value="Unassembled WGS sequence"/>
</dbReference>
<dbReference type="PANTHER" id="PTHR10587:SF137">
    <property type="entry name" value="4-DEOXY-4-FORMAMIDO-L-ARABINOSE-PHOSPHOUNDECAPRENOL DEFORMYLASE ARND-RELATED"/>
    <property type="match status" value="1"/>
</dbReference>
<dbReference type="PANTHER" id="PTHR10587">
    <property type="entry name" value="GLYCOSYL TRANSFERASE-RELATED"/>
    <property type="match status" value="1"/>
</dbReference>
<protein>
    <submittedName>
        <fullName evidence="2">Polysaccharide deacetylase family protein</fullName>
    </submittedName>
</protein>
<dbReference type="EMBL" id="QJPH01000202">
    <property type="protein sequence ID" value="PZN82819.1"/>
    <property type="molecule type" value="Genomic_DNA"/>
</dbReference>
<feature type="domain" description="NodB homology" evidence="1">
    <location>
        <begin position="77"/>
        <end position="263"/>
    </location>
</feature>
<evidence type="ECO:0000313" key="2">
    <source>
        <dbReference type="EMBL" id="PZN82819.1"/>
    </source>
</evidence>
<dbReference type="Pfam" id="PF01522">
    <property type="entry name" value="Polysacc_deac_1"/>
    <property type="match status" value="1"/>
</dbReference>
<reference evidence="2 3" key="1">
    <citation type="journal article" date="2018" name="Aquat. Microb. Ecol.">
        <title>Gammaproteobacterial methanotrophs dominate.</title>
        <authorList>
            <person name="Rissanen A.J."/>
            <person name="Saarenheimo J."/>
            <person name="Tiirola M."/>
            <person name="Peura S."/>
            <person name="Aalto S.L."/>
            <person name="Karvinen A."/>
            <person name="Nykanen H."/>
        </authorList>
    </citation>
    <scope>NUCLEOTIDE SEQUENCE [LARGE SCALE GENOMIC DNA]</scope>
    <source>
        <strain evidence="2">AMbin10</strain>
    </source>
</reference>
<evidence type="ECO:0000313" key="3">
    <source>
        <dbReference type="Proteomes" id="UP000249396"/>
    </source>
</evidence>
<gene>
    <name evidence="2" type="ORF">DM484_05735</name>
</gene>
<accession>A0A2W4RMR6</accession>
<comment type="caution">
    <text evidence="2">The sequence shown here is derived from an EMBL/GenBank/DDBJ whole genome shotgun (WGS) entry which is preliminary data.</text>
</comment>
<dbReference type="InterPro" id="IPR050248">
    <property type="entry name" value="Polysacc_deacetylase_ArnD"/>
</dbReference>
<dbReference type="AlphaFoldDB" id="A0A2W4RMR6"/>
<dbReference type="GO" id="GO:0005975">
    <property type="term" value="P:carbohydrate metabolic process"/>
    <property type="evidence" value="ECO:0007669"/>
    <property type="project" value="InterPro"/>
</dbReference>
<dbReference type="PROSITE" id="PS51677">
    <property type="entry name" value="NODB"/>
    <property type="match status" value="1"/>
</dbReference>
<dbReference type="GO" id="GO:0016810">
    <property type="term" value="F:hydrolase activity, acting on carbon-nitrogen (but not peptide) bonds"/>
    <property type="evidence" value="ECO:0007669"/>
    <property type="project" value="InterPro"/>
</dbReference>
<dbReference type="InterPro" id="IPR011330">
    <property type="entry name" value="Glyco_hydro/deAcase_b/a-brl"/>
</dbReference>
<dbReference type="InterPro" id="IPR002509">
    <property type="entry name" value="NODB_dom"/>
</dbReference>
<organism evidence="2 3">
    <name type="scientific">Candidatus Methylumidiphilus alinenensis</name>
    <dbReference type="NCBI Taxonomy" id="2202197"/>
    <lineage>
        <taxon>Bacteria</taxon>
        <taxon>Pseudomonadati</taxon>
        <taxon>Pseudomonadota</taxon>
        <taxon>Gammaproteobacteria</taxon>
        <taxon>Methylococcales</taxon>
        <taxon>Candidatus Methylumidiphilus</taxon>
    </lineage>
</organism>
<evidence type="ECO:0000259" key="1">
    <source>
        <dbReference type="PROSITE" id="PS51677"/>
    </source>
</evidence>
<name>A0A2W4RMR6_9GAMM</name>
<sequence>MNTLPESRWHPSPFIQASALLHAGAMTAMALNPDAWPWGLGAIAADHALLTLAGLLPCSDWLGPNWRCLPADAKARGEIAITLDDGPDKSVTSAVLDLLDRWDAKVSFFCIAERALHHPDLVGEIIRRGHAVENHTLRHRHDFSLLGTAGLLEDMSSAQEILTAMTGIRPRFFRAPAGLRNPFLDPVLTRLDLRLTSWTRRGFDTRNSNVDSVCTRLLRGLSGGDILLLHDGNAARTDKGKAVILEALPRLLSAAAIAGLRPVTLQSVLA</sequence>
<dbReference type="Gene3D" id="3.20.20.370">
    <property type="entry name" value="Glycoside hydrolase/deacetylase"/>
    <property type="match status" value="1"/>
</dbReference>
<proteinExistence type="predicted"/>
<dbReference type="SUPFAM" id="SSF88713">
    <property type="entry name" value="Glycoside hydrolase/deacetylase"/>
    <property type="match status" value="1"/>
</dbReference>